<gene>
    <name evidence="4" type="ORF">ACFFTR_06240</name>
</gene>
<sequence length="248" mass="25499">MTPFDLSGRVALVTGAGHGIGRAIAIGLARAGADVVLHARRADDLDEVASAVLREGRTAERWVQDLADPAAVAGAADALGAVDILVNNAGVIHRAPVLEQTYDAWRGVLAINLDAVFVLTRALGAGMLARGRGKVITVASLLSFQGGLNVAGYAASKHAVAGLTRALANEWSASGVQVNAIAPGYIETANTGALRADADRERAIRDRIPAGRWGRPEDLAGAAVFLASSAADYVAGHVLVVDGGWMAR</sequence>
<protein>
    <submittedName>
        <fullName evidence="4">SDR family oxidoreductase</fullName>
    </submittedName>
</protein>
<dbReference type="PROSITE" id="PS00061">
    <property type="entry name" value="ADH_SHORT"/>
    <property type="match status" value="1"/>
</dbReference>
<dbReference type="PANTHER" id="PTHR42760">
    <property type="entry name" value="SHORT-CHAIN DEHYDROGENASES/REDUCTASES FAMILY MEMBER"/>
    <property type="match status" value="1"/>
</dbReference>
<accession>A0ABV5M1J2</accession>
<dbReference type="RefSeq" id="WP_223102999.1">
    <property type="nucleotide sequence ID" value="NZ_CP061913.1"/>
</dbReference>
<evidence type="ECO:0000256" key="1">
    <source>
        <dbReference type="ARBA" id="ARBA00006484"/>
    </source>
</evidence>
<keyword evidence="5" id="KW-1185">Reference proteome</keyword>
<name>A0ABV5M1J2_9ACTN</name>
<dbReference type="SUPFAM" id="SSF51735">
    <property type="entry name" value="NAD(P)-binding Rossmann-fold domains"/>
    <property type="match status" value="1"/>
</dbReference>
<dbReference type="PANTHER" id="PTHR42760:SF5">
    <property type="entry name" value="2-DEHYDRO-3-DEOXY-D-GLUCONATE 5-DEHYDROGENASE"/>
    <property type="match status" value="1"/>
</dbReference>
<dbReference type="EMBL" id="JBHMCA010000018">
    <property type="protein sequence ID" value="MFB9442682.1"/>
    <property type="molecule type" value="Genomic_DNA"/>
</dbReference>
<keyword evidence="2" id="KW-0560">Oxidoreductase</keyword>
<dbReference type="InterPro" id="IPR020904">
    <property type="entry name" value="Sc_DH/Rdtase_CS"/>
</dbReference>
<evidence type="ECO:0000313" key="4">
    <source>
        <dbReference type="EMBL" id="MFB9442682.1"/>
    </source>
</evidence>
<comment type="similarity">
    <text evidence="1">Belongs to the short-chain dehydrogenases/reductases (SDR) family.</text>
</comment>
<feature type="domain" description="Ketoreductase" evidence="3">
    <location>
        <begin position="9"/>
        <end position="207"/>
    </location>
</feature>
<proteinExistence type="inferred from homology"/>
<evidence type="ECO:0000259" key="3">
    <source>
        <dbReference type="SMART" id="SM00822"/>
    </source>
</evidence>
<dbReference type="PRINTS" id="PR00080">
    <property type="entry name" value="SDRFAMILY"/>
</dbReference>
<dbReference type="InterPro" id="IPR002347">
    <property type="entry name" value="SDR_fam"/>
</dbReference>
<dbReference type="Gene3D" id="3.40.50.720">
    <property type="entry name" value="NAD(P)-binding Rossmann-like Domain"/>
    <property type="match status" value="1"/>
</dbReference>
<dbReference type="InterPro" id="IPR057326">
    <property type="entry name" value="KR_dom"/>
</dbReference>
<organism evidence="4 5">
    <name type="scientific">Dactylosporangium vinaceum</name>
    <dbReference type="NCBI Taxonomy" id="53362"/>
    <lineage>
        <taxon>Bacteria</taxon>
        <taxon>Bacillati</taxon>
        <taxon>Actinomycetota</taxon>
        <taxon>Actinomycetes</taxon>
        <taxon>Micromonosporales</taxon>
        <taxon>Micromonosporaceae</taxon>
        <taxon>Dactylosporangium</taxon>
    </lineage>
</organism>
<dbReference type="PRINTS" id="PR00081">
    <property type="entry name" value="GDHRDH"/>
</dbReference>
<comment type="caution">
    <text evidence="4">The sequence shown here is derived from an EMBL/GenBank/DDBJ whole genome shotgun (WGS) entry which is preliminary data.</text>
</comment>
<dbReference type="Proteomes" id="UP001589608">
    <property type="component" value="Unassembled WGS sequence"/>
</dbReference>
<evidence type="ECO:0000256" key="2">
    <source>
        <dbReference type="ARBA" id="ARBA00023002"/>
    </source>
</evidence>
<dbReference type="InterPro" id="IPR036291">
    <property type="entry name" value="NAD(P)-bd_dom_sf"/>
</dbReference>
<dbReference type="Pfam" id="PF13561">
    <property type="entry name" value="adh_short_C2"/>
    <property type="match status" value="1"/>
</dbReference>
<reference evidence="4 5" key="1">
    <citation type="submission" date="2024-09" db="EMBL/GenBank/DDBJ databases">
        <authorList>
            <person name="Sun Q."/>
            <person name="Mori K."/>
        </authorList>
    </citation>
    <scope>NUCLEOTIDE SEQUENCE [LARGE SCALE GENOMIC DNA]</scope>
    <source>
        <strain evidence="4 5">JCM 3307</strain>
    </source>
</reference>
<evidence type="ECO:0000313" key="5">
    <source>
        <dbReference type="Proteomes" id="UP001589608"/>
    </source>
</evidence>
<dbReference type="SMART" id="SM00822">
    <property type="entry name" value="PKS_KR"/>
    <property type="match status" value="1"/>
</dbReference>